<dbReference type="EMBL" id="CP023695">
    <property type="protein sequence ID" value="QEV21101.1"/>
    <property type="molecule type" value="Genomic_DNA"/>
</dbReference>
<evidence type="ECO:0000256" key="1">
    <source>
        <dbReference type="SAM" id="MobiDB-lite"/>
    </source>
</evidence>
<dbReference type="AlphaFoldDB" id="Q53740"/>
<gene>
    <name evidence="2" type="primary">pur6</name>
    <name evidence="3" type="ORF">CP975_29285</name>
</gene>
<dbReference type="OrthoDB" id="6446640at2"/>
<accession>Q53740</accession>
<dbReference type="EMBL" id="X92429">
    <property type="protein sequence ID" value="CAA63161.1"/>
    <property type="molecule type" value="Genomic_DNA"/>
</dbReference>
<evidence type="ECO:0000313" key="4">
    <source>
        <dbReference type="Proteomes" id="UP000326553"/>
    </source>
</evidence>
<dbReference type="RefSeq" id="WP_055528327.1">
    <property type="nucleotide sequence ID" value="NZ_CP023695.1"/>
</dbReference>
<dbReference type="Proteomes" id="UP000326553">
    <property type="component" value="Chromosome"/>
</dbReference>
<protein>
    <submittedName>
        <fullName evidence="2">Synthetase</fullName>
    </submittedName>
</protein>
<name>Q53740_STRAD</name>
<reference evidence="2" key="1">
    <citation type="journal article" date="1996" name="J. Biol. Chem.">
        <title>The biosynthetic pathway of the aminonucleoside antibiotic puromycin, as deduced from the molecular analysis of the pur cluster of Streptomyces alboniger.</title>
        <authorList>
            <person name="Tercero J.A."/>
            <person name="Espinosa J.C."/>
            <person name="Lacalle R.A."/>
            <person name="Jimenez A."/>
        </authorList>
    </citation>
    <scope>NUCLEOTIDE SEQUENCE</scope>
    <source>
        <strain evidence="2">ATCC12461</strain>
    </source>
</reference>
<dbReference type="KEGG" id="salw:CP975_29285"/>
<sequence length="772" mass="83834">MTLSITLTRTPGEYLAAALDRPATAPAAVPVLDPTGRHVWPRRIAARLGLPLTTAHDPDRPAGPAAAAGDATRDEDVLLGAALTELRTGREEHLVVAVAHGDDHAFAHPAAVYALAKRARLLSAANEDDIHRTVRDTAPRFLTLVGPARLLDFGLVTRIRARFPALDVGVLYAHSAAKLSELVLKTLVYPEAPATADVLIAPLLKGDEPLRNGQLTVYPQDAVDAATFTRPAPRPGVATAEPRDPAEPAPMHRLFSVITHGSEDYLRLTSQDILCGLTPDPAEQAAARRESRTLPACMHGGDCVYPDARRWDPAGIPAQIVFANACLTLKLGTQLFGSHNRFTVAQRFLDSWAGTYIASPLLKDGTPGENLLFHYLLDEGATVGGAVRQVNDSLRRWGVDAPEVLVIGDPEARYAPAAARPVPDAVTCQEEPGRAEITFEGRLPAFTRVPLKDPDLREAHRGGQLRLVPAKPFGGKLPLYGTFGETADGEPAALVFGFQERRLSGTETSRTLTAAPRQRTAADRIVRAVERYENLAALDIKLDKTRSVLTDTANSLPAVARRTKDHIADLTQSEPLHRATERILANCARLDRHLLDTLLRLTETREYHFVEAYRPTYAVEEVRSPYGECRYCGEATHRYTSAHVLRPWLCRLLISCPVCGATQDTEDATVGIAIEGDAVLAPDSTTSLRARITNDGDQELDLLLGARITRGKPHGFRFALSPDRLTVPAGGTATSHLTITTGRPTSLHAMLLRFYAVGLGRIDFAGRDLRFR</sequence>
<organism evidence="2">
    <name type="scientific">Streptomyces alboniger</name>
    <dbReference type="NCBI Taxonomy" id="132473"/>
    <lineage>
        <taxon>Bacteria</taxon>
        <taxon>Bacillati</taxon>
        <taxon>Actinomycetota</taxon>
        <taxon>Actinomycetes</taxon>
        <taxon>Kitasatosporales</taxon>
        <taxon>Streptomycetaceae</taxon>
        <taxon>Streptomyces</taxon>
        <taxon>Streptomyces aurantiacus group</taxon>
    </lineage>
</organism>
<evidence type="ECO:0000313" key="2">
    <source>
        <dbReference type="EMBL" id="CAA63161.1"/>
    </source>
</evidence>
<feature type="region of interest" description="Disordered" evidence="1">
    <location>
        <begin position="52"/>
        <end position="71"/>
    </location>
</feature>
<proteinExistence type="predicted"/>
<keyword evidence="4" id="KW-1185">Reference proteome</keyword>
<reference evidence="3 4" key="2">
    <citation type="submission" date="2017-09" db="EMBL/GenBank/DDBJ databases">
        <authorList>
            <person name="Lee N."/>
            <person name="Cho B.-K."/>
        </authorList>
    </citation>
    <scope>NUCLEOTIDE SEQUENCE [LARGE SCALE GENOMIC DNA]</scope>
    <source>
        <strain evidence="3 4">ATCC 12461</strain>
    </source>
</reference>
<evidence type="ECO:0000313" key="3">
    <source>
        <dbReference type="EMBL" id="QEV21101.1"/>
    </source>
</evidence>